<evidence type="ECO:0000256" key="1">
    <source>
        <dbReference type="SAM" id="MobiDB-lite"/>
    </source>
</evidence>
<comment type="caution">
    <text evidence="2">The sequence shown here is derived from an EMBL/GenBank/DDBJ whole genome shotgun (WGS) entry which is preliminary data.</text>
</comment>
<dbReference type="Proteomes" id="UP000274822">
    <property type="component" value="Unassembled WGS sequence"/>
</dbReference>
<reference evidence="2 3" key="1">
    <citation type="journal article" date="2018" name="New Phytol.">
        <title>Phylogenomics of Endogonaceae and evolution of mycorrhizas within Mucoromycota.</title>
        <authorList>
            <person name="Chang Y."/>
            <person name="Desiro A."/>
            <person name="Na H."/>
            <person name="Sandor L."/>
            <person name="Lipzen A."/>
            <person name="Clum A."/>
            <person name="Barry K."/>
            <person name="Grigoriev I.V."/>
            <person name="Martin F.M."/>
            <person name="Stajich J.E."/>
            <person name="Smith M.E."/>
            <person name="Bonito G."/>
            <person name="Spatafora J.W."/>
        </authorList>
    </citation>
    <scope>NUCLEOTIDE SEQUENCE [LARGE SCALE GENOMIC DNA]</scope>
    <source>
        <strain evidence="2 3">AD002</strain>
    </source>
</reference>
<evidence type="ECO:0000313" key="3">
    <source>
        <dbReference type="Proteomes" id="UP000274822"/>
    </source>
</evidence>
<sequence length="169" mass="18545">MPITTCTPNHDASRGDRDSSRSHGLITQQDRRMYGDVGPRCSTKSIGSISQTVIFGVSIQMLAARLLPSRLSLSLHSNFPANYLVGLVRPIPLPHPALPPRLFQYPDPFDLHSLPRGFAHIKHGQQRDAHGCQCFHLNPRARHALNARLAPHAALLSLLAFTSAALVKP</sequence>
<feature type="region of interest" description="Disordered" evidence="1">
    <location>
        <begin position="1"/>
        <end position="27"/>
    </location>
</feature>
<organism evidence="2 3">
    <name type="scientific">Jimgerdemannia flammicorona</name>
    <dbReference type="NCBI Taxonomy" id="994334"/>
    <lineage>
        <taxon>Eukaryota</taxon>
        <taxon>Fungi</taxon>
        <taxon>Fungi incertae sedis</taxon>
        <taxon>Mucoromycota</taxon>
        <taxon>Mucoromycotina</taxon>
        <taxon>Endogonomycetes</taxon>
        <taxon>Endogonales</taxon>
        <taxon>Endogonaceae</taxon>
        <taxon>Jimgerdemannia</taxon>
    </lineage>
</organism>
<dbReference type="EMBL" id="RBNJ01002098">
    <property type="protein sequence ID" value="RUS32387.1"/>
    <property type="molecule type" value="Genomic_DNA"/>
</dbReference>
<dbReference type="AlphaFoldDB" id="A0A433QRL1"/>
<feature type="compositionally biased region" description="Basic and acidic residues" evidence="1">
    <location>
        <begin position="11"/>
        <end position="21"/>
    </location>
</feature>
<proteinExistence type="predicted"/>
<gene>
    <name evidence="2" type="ORF">BC938DRAFT_475538</name>
</gene>
<feature type="compositionally biased region" description="Polar residues" evidence="1">
    <location>
        <begin position="1"/>
        <end position="10"/>
    </location>
</feature>
<keyword evidence="3" id="KW-1185">Reference proteome</keyword>
<evidence type="ECO:0000313" key="2">
    <source>
        <dbReference type="EMBL" id="RUS32387.1"/>
    </source>
</evidence>
<accession>A0A433QRL1</accession>
<name>A0A433QRL1_9FUNG</name>
<protein>
    <submittedName>
        <fullName evidence="2">Uncharacterized protein</fullName>
    </submittedName>
</protein>